<evidence type="ECO:0000313" key="1">
    <source>
        <dbReference type="EMBL" id="EKE75309.1"/>
    </source>
</evidence>
<dbReference type="EMBL" id="AMRL01000012">
    <property type="protein sequence ID" value="EKE75309.1"/>
    <property type="molecule type" value="Genomic_DNA"/>
</dbReference>
<keyword evidence="2" id="KW-1185">Reference proteome</keyword>
<evidence type="ECO:0000313" key="2">
    <source>
        <dbReference type="Proteomes" id="UP000006746"/>
    </source>
</evidence>
<gene>
    <name evidence="1" type="ORF">P24_10645</name>
</gene>
<dbReference type="AlphaFoldDB" id="K2JYB1"/>
<organism evidence="1 2">
    <name type="scientific">Oceanibaculum indicum P24</name>
    <dbReference type="NCBI Taxonomy" id="1207063"/>
    <lineage>
        <taxon>Bacteria</taxon>
        <taxon>Pseudomonadati</taxon>
        <taxon>Pseudomonadota</taxon>
        <taxon>Alphaproteobacteria</taxon>
        <taxon>Rhodospirillales</taxon>
        <taxon>Oceanibaculaceae</taxon>
        <taxon>Oceanibaculum</taxon>
    </lineage>
</organism>
<dbReference type="Proteomes" id="UP000006746">
    <property type="component" value="Unassembled WGS sequence"/>
</dbReference>
<accession>K2JYB1</accession>
<comment type="caution">
    <text evidence="1">The sequence shown here is derived from an EMBL/GenBank/DDBJ whole genome shotgun (WGS) entry which is preliminary data.</text>
</comment>
<reference evidence="1 2" key="1">
    <citation type="journal article" date="2012" name="J. Bacteriol.">
        <title>Genome Sequence of Oceanibaculum indicum Type Strain P24.</title>
        <authorList>
            <person name="Lai Q."/>
            <person name="Shao Z."/>
        </authorList>
    </citation>
    <scope>NUCLEOTIDE SEQUENCE [LARGE SCALE GENOMIC DNA]</scope>
    <source>
        <strain evidence="1 2">P24</strain>
    </source>
</reference>
<proteinExistence type="predicted"/>
<protein>
    <submittedName>
        <fullName evidence="1">Uncharacterized protein</fullName>
    </submittedName>
</protein>
<sequence length="60" mass="6587">MNRLMAISAFAYLVSKAFRQADSLSPWERASAVKVIPFFLTAAVMSAGCQPVRGMFSNPF</sequence>
<name>K2JYB1_9PROT</name>